<gene>
    <name evidence="1" type="ORF">WA026_010174</name>
</gene>
<dbReference type="Proteomes" id="UP001431783">
    <property type="component" value="Unassembled WGS sequence"/>
</dbReference>
<keyword evidence="2" id="KW-1185">Reference proteome</keyword>
<dbReference type="AlphaFoldDB" id="A0AAW1UID9"/>
<protein>
    <submittedName>
        <fullName evidence="1">Uncharacterized protein</fullName>
    </submittedName>
</protein>
<comment type="caution">
    <text evidence="1">The sequence shown here is derived from an EMBL/GenBank/DDBJ whole genome shotgun (WGS) entry which is preliminary data.</text>
</comment>
<evidence type="ECO:0000313" key="1">
    <source>
        <dbReference type="EMBL" id="KAK9880297.1"/>
    </source>
</evidence>
<dbReference type="EMBL" id="JARQZJ010000064">
    <property type="protein sequence ID" value="KAK9880297.1"/>
    <property type="molecule type" value="Genomic_DNA"/>
</dbReference>
<evidence type="ECO:0000313" key="2">
    <source>
        <dbReference type="Proteomes" id="UP001431783"/>
    </source>
</evidence>
<name>A0AAW1UID9_9CUCU</name>
<proteinExistence type="predicted"/>
<sequence>MVKAKCTKNEDDKFITLSKNGEKYQTGMQQMWPKSRRQRKKSSIELKLPNYGKIYWQNININAKIGVIRAVSSFSYGANYREEPVKTDPVLPIKDRLILVQPWLLSIANVLTIETGPVLAIKHGPILTIKSDPVLVTKPGQLL</sequence>
<reference evidence="1 2" key="1">
    <citation type="submission" date="2023-03" db="EMBL/GenBank/DDBJ databases">
        <title>Genome insight into feeding habits of ladybird beetles.</title>
        <authorList>
            <person name="Li H.-S."/>
            <person name="Huang Y.-H."/>
            <person name="Pang H."/>
        </authorList>
    </citation>
    <scope>NUCLEOTIDE SEQUENCE [LARGE SCALE GENOMIC DNA]</scope>
    <source>
        <strain evidence="1">SYSU_2023b</strain>
        <tissue evidence="1">Whole body</tissue>
    </source>
</reference>
<organism evidence="1 2">
    <name type="scientific">Henosepilachna vigintioctopunctata</name>
    <dbReference type="NCBI Taxonomy" id="420089"/>
    <lineage>
        <taxon>Eukaryota</taxon>
        <taxon>Metazoa</taxon>
        <taxon>Ecdysozoa</taxon>
        <taxon>Arthropoda</taxon>
        <taxon>Hexapoda</taxon>
        <taxon>Insecta</taxon>
        <taxon>Pterygota</taxon>
        <taxon>Neoptera</taxon>
        <taxon>Endopterygota</taxon>
        <taxon>Coleoptera</taxon>
        <taxon>Polyphaga</taxon>
        <taxon>Cucujiformia</taxon>
        <taxon>Coccinelloidea</taxon>
        <taxon>Coccinellidae</taxon>
        <taxon>Epilachninae</taxon>
        <taxon>Epilachnini</taxon>
        <taxon>Henosepilachna</taxon>
    </lineage>
</organism>
<accession>A0AAW1UID9</accession>